<comment type="caution">
    <text evidence="7">The sequence shown here is derived from an EMBL/GenBank/DDBJ whole genome shotgun (WGS) entry which is preliminary data.</text>
</comment>
<dbReference type="FunFam" id="3.50.50.60:FF:000169">
    <property type="entry name" value="Flavin-containing monooxygenase"/>
    <property type="match status" value="1"/>
</dbReference>
<comment type="cofactor">
    <cofactor evidence="6">
        <name>FAD</name>
        <dbReference type="ChEBI" id="CHEBI:57692"/>
    </cofactor>
</comment>
<dbReference type="GO" id="GO:0050661">
    <property type="term" value="F:NADP binding"/>
    <property type="evidence" value="ECO:0007669"/>
    <property type="project" value="InterPro"/>
</dbReference>
<dbReference type="InterPro" id="IPR036188">
    <property type="entry name" value="FAD/NAD-bd_sf"/>
</dbReference>
<name>A0AAV7E3V1_ARIFI</name>
<dbReference type="AlphaFoldDB" id="A0AAV7E3V1"/>
<keyword evidence="6" id="KW-0503">Monooxygenase</keyword>
<dbReference type="EC" id="1.-.-.-" evidence="6"/>
<dbReference type="Pfam" id="PF00743">
    <property type="entry name" value="FMO-like"/>
    <property type="match status" value="1"/>
</dbReference>
<evidence type="ECO:0000256" key="2">
    <source>
        <dbReference type="ARBA" id="ARBA00022630"/>
    </source>
</evidence>
<reference evidence="7 8" key="1">
    <citation type="submission" date="2021-07" db="EMBL/GenBank/DDBJ databases">
        <title>The Aristolochia fimbriata genome: insights into angiosperm evolution, floral development and chemical biosynthesis.</title>
        <authorList>
            <person name="Jiao Y."/>
        </authorList>
    </citation>
    <scope>NUCLEOTIDE SEQUENCE [LARGE SCALE GENOMIC DNA]</scope>
    <source>
        <strain evidence="7">IBCAS-2021</strain>
        <tissue evidence="7">Leaf</tissue>
    </source>
</reference>
<dbReference type="PANTHER" id="PTHR23023">
    <property type="entry name" value="DIMETHYLANILINE MONOOXYGENASE"/>
    <property type="match status" value="1"/>
</dbReference>
<sequence length="517" mass="58729">MEKRVGIVGAGISGLLACKYMLQKGFHPIVFEAKESIGGVWTHTIESTKLQTPREGYRFLDFPWPADVEDEFPNSGQVMEYIELYAQRFDLLRFIKFRSRVVSIEYDGVPQMEMDSWDLWGGTGDAFNTRGKWLVSVEDAHRIVEIYQVDFLILCIGRFSGIPNIPFFSPGHGPEVFNGQVMHSMDYSSLDNHKAIEMVKGKRVTVVGFQKSALDIAANCATINGSAYPCTLTYRTAHWNVQHYSPWGIHLAYLYGNRFSELMVHKPGEGMLLRLLATFLTPLRWAVSKFVESYLRWTLPLKKYGLVPKHSFSMQLTSCSLSTLPSNFYDKVEEGSIILKKSQSLSFGKNGVITDSKTTPLETDLVIFATGFKGEQKLKDIFLSPVFKEAVVGSSNTTVPLYRNCIHPRIPFLAIIGYSESISHLFTNEMRCRWLANFLGGEFQLPSIRNMEEDALGWEKFMKKYTGRFYRGSCIAGFHIWSNDQLCKEMGCSPTRKKGFLNELFSPYGPLDYADLK</sequence>
<keyword evidence="3 6" id="KW-0274">FAD</keyword>
<evidence type="ECO:0000313" key="8">
    <source>
        <dbReference type="Proteomes" id="UP000825729"/>
    </source>
</evidence>
<dbReference type="InterPro" id="IPR020946">
    <property type="entry name" value="Flavin_mOase-like"/>
</dbReference>
<evidence type="ECO:0000256" key="1">
    <source>
        <dbReference type="ARBA" id="ARBA00009183"/>
    </source>
</evidence>
<evidence type="ECO:0000256" key="6">
    <source>
        <dbReference type="RuleBase" id="RU361177"/>
    </source>
</evidence>
<keyword evidence="4" id="KW-0521">NADP</keyword>
<dbReference type="EMBL" id="JAINDJ010000007">
    <property type="protein sequence ID" value="KAG9443189.1"/>
    <property type="molecule type" value="Genomic_DNA"/>
</dbReference>
<dbReference type="InterPro" id="IPR050346">
    <property type="entry name" value="FMO-like"/>
</dbReference>
<keyword evidence="5 6" id="KW-0560">Oxidoreductase</keyword>
<dbReference type="GO" id="GO:0004499">
    <property type="term" value="F:N,N-dimethylaniline monooxygenase activity"/>
    <property type="evidence" value="ECO:0007669"/>
    <property type="project" value="InterPro"/>
</dbReference>
<dbReference type="SUPFAM" id="SSF51905">
    <property type="entry name" value="FAD/NAD(P)-binding domain"/>
    <property type="match status" value="2"/>
</dbReference>
<dbReference type="InterPro" id="IPR000960">
    <property type="entry name" value="Flavin_mOase"/>
</dbReference>
<dbReference type="PIRSF" id="PIRSF000332">
    <property type="entry name" value="FMO"/>
    <property type="match status" value="1"/>
</dbReference>
<protein>
    <recommendedName>
        <fullName evidence="6">Flavin-containing monooxygenase</fullName>
        <ecNumber evidence="6">1.-.-.-</ecNumber>
    </recommendedName>
</protein>
<evidence type="ECO:0000313" key="7">
    <source>
        <dbReference type="EMBL" id="KAG9443189.1"/>
    </source>
</evidence>
<evidence type="ECO:0000256" key="5">
    <source>
        <dbReference type="ARBA" id="ARBA00023002"/>
    </source>
</evidence>
<dbReference type="GO" id="GO:0050660">
    <property type="term" value="F:flavin adenine dinucleotide binding"/>
    <property type="evidence" value="ECO:0007669"/>
    <property type="project" value="InterPro"/>
</dbReference>
<keyword evidence="8" id="KW-1185">Reference proteome</keyword>
<keyword evidence="2 6" id="KW-0285">Flavoprotein</keyword>
<evidence type="ECO:0000256" key="4">
    <source>
        <dbReference type="ARBA" id="ARBA00022857"/>
    </source>
</evidence>
<dbReference type="FunFam" id="3.50.50.60:FF:000403">
    <property type="entry name" value="Flavin-containing monooxygenase"/>
    <property type="match status" value="1"/>
</dbReference>
<organism evidence="7 8">
    <name type="scientific">Aristolochia fimbriata</name>
    <name type="common">White veined hardy Dutchman's pipe vine</name>
    <dbReference type="NCBI Taxonomy" id="158543"/>
    <lineage>
        <taxon>Eukaryota</taxon>
        <taxon>Viridiplantae</taxon>
        <taxon>Streptophyta</taxon>
        <taxon>Embryophyta</taxon>
        <taxon>Tracheophyta</taxon>
        <taxon>Spermatophyta</taxon>
        <taxon>Magnoliopsida</taxon>
        <taxon>Magnoliidae</taxon>
        <taxon>Piperales</taxon>
        <taxon>Aristolochiaceae</taxon>
        <taxon>Aristolochia</taxon>
    </lineage>
</organism>
<comment type="similarity">
    <text evidence="1 6">Belongs to the FMO family.</text>
</comment>
<dbReference type="Proteomes" id="UP000825729">
    <property type="component" value="Unassembled WGS sequence"/>
</dbReference>
<evidence type="ECO:0000256" key="3">
    <source>
        <dbReference type="ARBA" id="ARBA00022827"/>
    </source>
</evidence>
<dbReference type="Gene3D" id="3.50.50.60">
    <property type="entry name" value="FAD/NAD(P)-binding domain"/>
    <property type="match status" value="2"/>
</dbReference>
<gene>
    <name evidence="7" type="ORF">H6P81_019043</name>
</gene>
<dbReference type="PROSITE" id="PS51257">
    <property type="entry name" value="PROKAR_LIPOPROTEIN"/>
    <property type="match status" value="1"/>
</dbReference>
<proteinExistence type="inferred from homology"/>
<accession>A0AAV7E3V1</accession>